<dbReference type="Pfam" id="PF24054">
    <property type="entry name" value="DUF7357"/>
    <property type="match status" value="1"/>
</dbReference>
<feature type="region of interest" description="Disordered" evidence="1">
    <location>
        <begin position="128"/>
        <end position="160"/>
    </location>
</feature>
<keyword evidence="4" id="KW-1185">Reference proteome</keyword>
<feature type="compositionally biased region" description="Low complexity" evidence="1">
    <location>
        <begin position="346"/>
        <end position="359"/>
    </location>
</feature>
<feature type="compositionally biased region" description="Polar residues" evidence="1">
    <location>
        <begin position="402"/>
        <end position="413"/>
    </location>
</feature>
<dbReference type="STRING" id="1081102.A0A162KC03"/>
<dbReference type="Proteomes" id="UP000076874">
    <property type="component" value="Unassembled WGS sequence"/>
</dbReference>
<feature type="region of interest" description="Disordered" evidence="1">
    <location>
        <begin position="190"/>
        <end position="599"/>
    </location>
</feature>
<feature type="compositionally biased region" description="Basic and acidic residues" evidence="1">
    <location>
        <begin position="786"/>
        <end position="806"/>
    </location>
</feature>
<dbReference type="GO" id="GO:0005509">
    <property type="term" value="F:calcium ion binding"/>
    <property type="evidence" value="ECO:0007669"/>
    <property type="project" value="InterPro"/>
</dbReference>
<feature type="compositionally biased region" description="Low complexity" evidence="1">
    <location>
        <begin position="286"/>
        <end position="321"/>
    </location>
</feature>
<gene>
    <name evidence="3" type="ORF">SPI_02615</name>
</gene>
<dbReference type="PROSITE" id="PS50222">
    <property type="entry name" value="EF_HAND_2"/>
    <property type="match status" value="1"/>
</dbReference>
<dbReference type="AlphaFoldDB" id="A0A162KC03"/>
<feature type="region of interest" description="Disordered" evidence="1">
    <location>
        <begin position="637"/>
        <end position="713"/>
    </location>
</feature>
<protein>
    <submittedName>
        <fullName evidence="3">Ef-hand 2</fullName>
    </submittedName>
</protein>
<feature type="compositionally biased region" description="Basic and acidic residues" evidence="1">
    <location>
        <begin position="414"/>
        <end position="423"/>
    </location>
</feature>
<organism evidence="3 4">
    <name type="scientific">Niveomyces insectorum RCEF 264</name>
    <dbReference type="NCBI Taxonomy" id="1081102"/>
    <lineage>
        <taxon>Eukaryota</taxon>
        <taxon>Fungi</taxon>
        <taxon>Dikarya</taxon>
        <taxon>Ascomycota</taxon>
        <taxon>Pezizomycotina</taxon>
        <taxon>Sordariomycetes</taxon>
        <taxon>Hypocreomycetidae</taxon>
        <taxon>Hypocreales</taxon>
        <taxon>Cordycipitaceae</taxon>
        <taxon>Niveomyces</taxon>
    </lineage>
</organism>
<name>A0A162KC03_9HYPO</name>
<feature type="compositionally biased region" description="Basic residues" evidence="1">
    <location>
        <begin position="459"/>
        <end position="473"/>
    </location>
</feature>
<sequence length="849" mass="92364">MSERSLRLRLCIRRNGLPETRIVYPLVADEETTVYKLLERVNEIIPLEGTDWGLDDYVVELKSSSNGAAFECLHFQPVAHLLEKDDEVLIRPLISEELKKRRLSGRHQISSDGKHLLDGVPFGRPLLKRPANRPPVHILPRKRPRVGEIEEAPGLDTEDEARQVFSQLDQATDGELSRYERMQVIRYASGSAGDNAENDDDDADFEVDGDDPASESDALDDEDDDPDLALDEDELQLLREDQHQHQKHVRFTKTNAIRDASPAPAKPQRRAEAAPRQPNNESADNGGESDASSDTSSDGTSDSDWSSGSDSDGNDEASAGDRSSDDESYDGRTSSGSSDSGDDSDSSNSSDSSTGNSDNKNVKAQANVMDECSGSGSDDEPPDVQSIGSKAEITTARVRGRTSCTEPSSLNNKTRGELGEKLAELGQLGVLSLPTPDTSEPADAATKDAQPRPAAPSKGKLRTQKRNARRRAKRAIERAKTQAEAAGGNEASEPTNKKAATTMPEAAEPLSESPAPTPPSSQQPDQRRLKLDLGASRRMLFSALGFRTARAGQSSNGKSPHKAAQPAPAVNKAEDAPTAEQTSKNNEPPQKTLVEEGHPDHWRNHIVYRAVECSGEDVVLTEPPFPFVQRWDATQQFQANGGSRKRKKRQDASHPSENARPNKKARGSLGWCEELESELDYDGHGVGSSNGAAKTARIGEEEEEEEEKDLPPLPSNLASLPPLSSASDAAVGTVITWKKWALSKKTGWQPQIVDVTGVVVGVHDGDDDAASTTLRVRLARRDRAFDKAEKSYDEETGERVYDRFEAPDSEEENEEEEEGDGTASEAEIETVAFADLLEPRIVQPASPDK</sequence>
<dbReference type="InterPro" id="IPR002048">
    <property type="entry name" value="EF_hand_dom"/>
</dbReference>
<feature type="compositionally biased region" description="Acidic residues" evidence="1">
    <location>
        <begin position="149"/>
        <end position="159"/>
    </location>
</feature>
<evidence type="ECO:0000313" key="3">
    <source>
        <dbReference type="EMBL" id="OAA65828.1"/>
    </source>
</evidence>
<feature type="region of interest" description="Disordered" evidence="1">
    <location>
        <begin position="786"/>
        <end position="830"/>
    </location>
</feature>
<comment type="caution">
    <text evidence="3">The sequence shown here is derived from an EMBL/GenBank/DDBJ whole genome shotgun (WGS) entry which is preliminary data.</text>
</comment>
<feature type="compositionally biased region" description="Polar residues" evidence="1">
    <location>
        <begin position="579"/>
        <end position="589"/>
    </location>
</feature>
<dbReference type="InterPro" id="IPR055781">
    <property type="entry name" value="DUF7357"/>
</dbReference>
<evidence type="ECO:0000313" key="4">
    <source>
        <dbReference type="Proteomes" id="UP000076874"/>
    </source>
</evidence>
<proteinExistence type="predicted"/>
<feature type="compositionally biased region" description="Acidic residues" evidence="1">
    <location>
        <begin position="807"/>
        <end position="820"/>
    </location>
</feature>
<reference evidence="3 4" key="1">
    <citation type="journal article" date="2016" name="Genome Biol. Evol.">
        <title>Divergent and convergent evolution of fungal pathogenicity.</title>
        <authorList>
            <person name="Shang Y."/>
            <person name="Xiao G."/>
            <person name="Zheng P."/>
            <person name="Cen K."/>
            <person name="Zhan S."/>
            <person name="Wang C."/>
        </authorList>
    </citation>
    <scope>NUCLEOTIDE SEQUENCE [LARGE SCALE GENOMIC DNA]</scope>
    <source>
        <strain evidence="3 4">RCEF 264</strain>
    </source>
</reference>
<dbReference type="OrthoDB" id="4869451at2759"/>
<dbReference type="EMBL" id="AZHD01000003">
    <property type="protein sequence ID" value="OAA65828.1"/>
    <property type="molecule type" value="Genomic_DNA"/>
</dbReference>
<evidence type="ECO:0000256" key="1">
    <source>
        <dbReference type="SAM" id="MobiDB-lite"/>
    </source>
</evidence>
<evidence type="ECO:0000259" key="2">
    <source>
        <dbReference type="PROSITE" id="PS50222"/>
    </source>
</evidence>
<feature type="compositionally biased region" description="Low complexity" evidence="1">
    <location>
        <begin position="504"/>
        <end position="514"/>
    </location>
</feature>
<feature type="domain" description="EF-hand" evidence="2">
    <location>
        <begin position="156"/>
        <end position="191"/>
    </location>
</feature>
<feature type="compositionally biased region" description="Acidic residues" evidence="1">
    <location>
        <begin position="196"/>
        <end position="235"/>
    </location>
</feature>
<accession>A0A162KC03</accession>